<dbReference type="PANTHER" id="PTHR31170:SF25">
    <property type="entry name" value="BNAA09G04570D PROTEIN"/>
    <property type="match status" value="1"/>
</dbReference>
<proteinExistence type="predicted"/>
<dbReference type="Proteomes" id="UP000682877">
    <property type="component" value="Chromosome 5"/>
</dbReference>
<sequence length="845" mass="99689">MEQVLRDDATTSWDKLCIYRVPLSLQKNDKNSYFPQTVSLGPYHHGDEHLRPMDYHKWRAVNMVMKRTKQGIELYIDAMKELEERARSCYEGPIGLSSNKFTQMLVLDGCFVLDLFRGAYEGFLKLGYDRNDPVFAMRGSMHSIRRDMLMLENQLPLFVLNRLLELQLGTQYQTGLVAQLAVRFFNPLMPTYMPSTKIDNSQENNNKFFNPIADKEKEELHCLDVFRRSLLQPSLKPEPRLSRSRWSRKPLVADKRQQQLLHCVTELREAGIKFKRRKSDRFWDIQFKNGCLEIPKLLIHDGTKSLFSNLIAYEQCHIDSTNDITSYIIFMDNLIDSAEDIRYLHYYDIIEHWLGNDSEVADVFNRLCQEVAFDLENTYLSELSNKVDRYYNRKWNVLKATLKHKSIILFFFLKVKPTKMVRILSFAPPPPPPPPPSFRSIPRPPPPPSFRSIPPRRHFFKRKSKSLPPPPPPLPPARPFGPILPWRYSVKRKRINNRPQPSTIQKDMLTWYLLTLMMRQKLHNRNKQPEETREEWVISIRDKMEQALREDATTSWDKLCIYRVPQYLQENNKKSYFPQTVSLGPFHHGNKHLLPMDRHKWRAVNMVMARTKHDIETYIDAMKELEDRARACYEGPIDLSSNKFCEMLVLDGCFVLELFRGADEGFSELGYDRNDPVFAMRGSMHSIQRDMVMLENQLPLFVLNRLLEIQLGQRHQTGLVAQLAVRFFDPLMPTDEPLTKNDNSLESDKFFNPIADKDKGELHCLDVFRRNLLRPCSKPEPRLSRRRWSWKTRVADKRQQQLIHCVTELREAGIKFRRRKTDRFWDIRFENGYLEIPKLLIHDGK</sequence>
<evidence type="ECO:0000313" key="3">
    <source>
        <dbReference type="Proteomes" id="UP000682877"/>
    </source>
</evidence>
<gene>
    <name evidence="2" type="ORF">AARE701A_LOCUS13001</name>
</gene>
<dbReference type="PANTHER" id="PTHR31170">
    <property type="entry name" value="BNAC04G53230D PROTEIN"/>
    <property type="match status" value="1"/>
</dbReference>
<feature type="region of interest" description="Disordered" evidence="1">
    <location>
        <begin position="426"/>
        <end position="455"/>
    </location>
</feature>
<dbReference type="EMBL" id="LR999455">
    <property type="protein sequence ID" value="CAE6075696.1"/>
    <property type="molecule type" value="Genomic_DNA"/>
</dbReference>
<accession>A0A8S2AAQ2</accession>
<dbReference type="Pfam" id="PF03140">
    <property type="entry name" value="DUF247"/>
    <property type="match status" value="2"/>
</dbReference>
<feature type="compositionally biased region" description="Pro residues" evidence="1">
    <location>
        <begin position="427"/>
        <end position="449"/>
    </location>
</feature>
<dbReference type="AlphaFoldDB" id="A0A8S2AAQ2"/>
<evidence type="ECO:0000313" key="2">
    <source>
        <dbReference type="EMBL" id="CAE6075696.1"/>
    </source>
</evidence>
<reference evidence="2" key="1">
    <citation type="submission" date="2021-01" db="EMBL/GenBank/DDBJ databases">
        <authorList>
            <person name="Bezrukov I."/>
        </authorList>
    </citation>
    <scope>NUCLEOTIDE SEQUENCE</scope>
</reference>
<dbReference type="InterPro" id="IPR004158">
    <property type="entry name" value="DUF247_pln"/>
</dbReference>
<organism evidence="2 3">
    <name type="scientific">Arabidopsis arenosa</name>
    <name type="common">Sand rock-cress</name>
    <name type="synonym">Cardaminopsis arenosa</name>
    <dbReference type="NCBI Taxonomy" id="38785"/>
    <lineage>
        <taxon>Eukaryota</taxon>
        <taxon>Viridiplantae</taxon>
        <taxon>Streptophyta</taxon>
        <taxon>Embryophyta</taxon>
        <taxon>Tracheophyta</taxon>
        <taxon>Spermatophyta</taxon>
        <taxon>Magnoliopsida</taxon>
        <taxon>eudicotyledons</taxon>
        <taxon>Gunneridae</taxon>
        <taxon>Pentapetalae</taxon>
        <taxon>rosids</taxon>
        <taxon>malvids</taxon>
        <taxon>Brassicales</taxon>
        <taxon>Brassicaceae</taxon>
        <taxon>Camelineae</taxon>
        <taxon>Arabidopsis</taxon>
    </lineage>
</organism>
<keyword evidence="3" id="KW-1185">Reference proteome</keyword>
<protein>
    <submittedName>
        <fullName evidence="2">Uncharacterized protein</fullName>
    </submittedName>
</protein>
<name>A0A8S2AAQ2_ARAAE</name>
<evidence type="ECO:0000256" key="1">
    <source>
        <dbReference type="SAM" id="MobiDB-lite"/>
    </source>
</evidence>